<dbReference type="InterPro" id="IPR029062">
    <property type="entry name" value="Class_I_gatase-like"/>
</dbReference>
<keyword evidence="5" id="KW-1185">Reference proteome</keyword>
<evidence type="ECO:0000313" key="4">
    <source>
        <dbReference type="EMBL" id="MDM7862053.1"/>
    </source>
</evidence>
<dbReference type="CDD" id="cd06238">
    <property type="entry name" value="M14-like"/>
    <property type="match status" value="1"/>
</dbReference>
<dbReference type="PROSITE" id="PS52035">
    <property type="entry name" value="PEPTIDASE_M14"/>
    <property type="match status" value="1"/>
</dbReference>
<dbReference type="Gene3D" id="3.40.50.880">
    <property type="match status" value="1"/>
</dbReference>
<dbReference type="Pfam" id="PF00246">
    <property type="entry name" value="Peptidase_M14"/>
    <property type="match status" value="1"/>
</dbReference>
<evidence type="ECO:0000256" key="1">
    <source>
        <dbReference type="PROSITE-ProRule" id="PRU01379"/>
    </source>
</evidence>
<gene>
    <name evidence="4" type="ORF">QTP81_15725</name>
</gene>
<evidence type="ECO:0000256" key="2">
    <source>
        <dbReference type="SAM" id="SignalP"/>
    </source>
</evidence>
<organism evidence="4 5">
    <name type="scientific">Alteromonas arenosi</name>
    <dbReference type="NCBI Taxonomy" id="3055817"/>
    <lineage>
        <taxon>Bacteria</taxon>
        <taxon>Pseudomonadati</taxon>
        <taxon>Pseudomonadota</taxon>
        <taxon>Gammaproteobacteria</taxon>
        <taxon>Alteromonadales</taxon>
        <taxon>Alteromonadaceae</taxon>
        <taxon>Alteromonas/Salinimonas group</taxon>
        <taxon>Alteromonas</taxon>
    </lineage>
</organism>
<dbReference type="SUPFAM" id="SSF53187">
    <property type="entry name" value="Zn-dependent exopeptidases"/>
    <property type="match status" value="1"/>
</dbReference>
<feature type="chain" id="PRO_5046902717" evidence="2">
    <location>
        <begin position="20"/>
        <end position="865"/>
    </location>
</feature>
<dbReference type="SUPFAM" id="SSF52317">
    <property type="entry name" value="Class I glutamine amidotransferase-like"/>
    <property type="match status" value="1"/>
</dbReference>
<feature type="active site" description="Proton donor/acceptor" evidence="1">
    <location>
        <position position="342"/>
    </location>
</feature>
<comment type="similarity">
    <text evidence="1">Belongs to the peptidase M14 family.</text>
</comment>
<name>A0ABT7T0V1_9ALTE</name>
<sequence>MKSLQTLRNCCAYSLCALAQITLFTTLALHSVAAQAGKPVHEYLPQGIEYNSDVPVPSSVLGAHVGEWHVRPDQLVAYMYAIAEASPRVTVVEYARSHENRPLLLLQITSPDNHARLDELQKTHMETLLAGEKPAQDAPLVMYMGYSVHGNEPSGANAALVIAYYLAAANSTAVDTLLNNNIVLLDPVLNPDGLARFAHWANMHRGQTLTADRDHREHQEGWPSGRTNHYWFDLNRDWLLLTHPESRGRIAQYQAWRPHVLTDFHEMGTDSTYFFQPGVPSRKNPLTPQSNVTLTGALAEFHAAALDAQGELYFTEESFDDFYFGKGSTYPDAHGSIGILFEQASSRGHLQESINGELAFEQTIQNQVTTSLSTFAGALANKQALLAYQQQFYKETQDLYKDDKTTGYLIAASADNTRMRKVAEFLSAHKINFQYLRDDFSVAQQRFASGSIFVPTDQAQYRLLKSLFSTRTSFADNTFYDVSTWNLPYAFDLNFAGIERSERRRLKLTEEEPAFSPQPSLTDAYAYAFEWHDYQSPALLTQLLRKGIDVRVAGAGFTAQTTVGMHIFKPGSVVVPMGLEQPDGARQMLTELATEYQIQVHNITSGLTPSGIDLGSRQLRKLEMPRVAIVGGLGTSENEVGEIWHFLDTRLHMPASIIEAQRLERVDLSQYTHLIFANGNYANMSGLLASNIDKWLNAGGVLIGQKAGVDLLIERNWLNAELMPATEVDKLFATKGLQYSDREALLARKRIAGTVFMTQADLTHPLAFGLDDTQMPMFKNSSRVVRQPQEPFLVPFSYVEAPLAAGYADLKMADLVAETPAVIAHSFGQGQVIGFVDDMNFRGYWYGTSKLFANAIYMSSLIQTR</sequence>
<dbReference type="Proteomes" id="UP001234343">
    <property type="component" value="Unassembled WGS sequence"/>
</dbReference>
<feature type="signal peptide" evidence="2">
    <location>
        <begin position="1"/>
        <end position="19"/>
    </location>
</feature>
<dbReference type="EMBL" id="JAUCBP010000013">
    <property type="protein sequence ID" value="MDM7862053.1"/>
    <property type="molecule type" value="Genomic_DNA"/>
</dbReference>
<dbReference type="RefSeq" id="WP_289366803.1">
    <property type="nucleotide sequence ID" value="NZ_JAUCBP010000013.1"/>
</dbReference>
<dbReference type="Gene3D" id="3.40.630.10">
    <property type="entry name" value="Zn peptidases"/>
    <property type="match status" value="1"/>
</dbReference>
<comment type="caution">
    <text evidence="4">The sequence shown here is derived from an EMBL/GenBank/DDBJ whole genome shotgun (WGS) entry which is preliminary data.</text>
</comment>
<evidence type="ECO:0000313" key="5">
    <source>
        <dbReference type="Proteomes" id="UP001234343"/>
    </source>
</evidence>
<reference evidence="4 5" key="1">
    <citation type="submission" date="2023-06" db="EMBL/GenBank/DDBJ databases">
        <title>Alteromonas sp. ASW11-36 isolated from intertidal sand.</title>
        <authorList>
            <person name="Li Y."/>
        </authorList>
    </citation>
    <scope>NUCLEOTIDE SEQUENCE [LARGE SCALE GENOMIC DNA]</scope>
    <source>
        <strain evidence="4 5">ASW11-36</strain>
    </source>
</reference>
<protein>
    <submittedName>
        <fullName evidence="4">M14 family metallopeptidase</fullName>
    </submittedName>
</protein>
<evidence type="ECO:0000259" key="3">
    <source>
        <dbReference type="PROSITE" id="PS52035"/>
    </source>
</evidence>
<accession>A0ABT7T0V1</accession>
<proteinExistence type="inferred from homology"/>
<feature type="domain" description="Peptidase M14" evidence="3">
    <location>
        <begin position="67"/>
        <end position="368"/>
    </location>
</feature>
<dbReference type="InterPro" id="IPR000834">
    <property type="entry name" value="Peptidase_M14"/>
</dbReference>
<keyword evidence="2" id="KW-0732">Signal</keyword>